<comment type="caution">
    <text evidence="1">The sequence shown here is derived from an EMBL/GenBank/DDBJ whole genome shotgun (WGS) entry which is preliminary data.</text>
</comment>
<dbReference type="EMBL" id="JBHFFA010000007">
    <property type="protein sequence ID" value="KAL2612052.1"/>
    <property type="molecule type" value="Genomic_DNA"/>
</dbReference>
<gene>
    <name evidence="1" type="ORF">R1flu_023744</name>
</gene>
<dbReference type="AlphaFoldDB" id="A0ABD1XSW9"/>
<reference evidence="1 2" key="1">
    <citation type="submission" date="2024-09" db="EMBL/GenBank/DDBJ databases">
        <title>Chromosome-scale assembly of Riccia fluitans.</title>
        <authorList>
            <person name="Paukszto L."/>
            <person name="Sawicki J."/>
            <person name="Karawczyk K."/>
            <person name="Piernik-Szablinska J."/>
            <person name="Szczecinska M."/>
            <person name="Mazdziarz M."/>
        </authorList>
    </citation>
    <scope>NUCLEOTIDE SEQUENCE [LARGE SCALE GENOMIC DNA]</scope>
    <source>
        <strain evidence="1">Rf_01</strain>
        <tissue evidence="1">Aerial parts of the thallus</tissue>
    </source>
</reference>
<name>A0ABD1XSW9_9MARC</name>
<evidence type="ECO:0000313" key="2">
    <source>
        <dbReference type="Proteomes" id="UP001605036"/>
    </source>
</evidence>
<dbReference type="Proteomes" id="UP001605036">
    <property type="component" value="Unassembled WGS sequence"/>
</dbReference>
<protein>
    <submittedName>
        <fullName evidence="1">Uncharacterized protein</fullName>
    </submittedName>
</protein>
<proteinExistence type="predicted"/>
<accession>A0ABD1XSW9</accession>
<evidence type="ECO:0000313" key="1">
    <source>
        <dbReference type="EMBL" id="KAL2612052.1"/>
    </source>
</evidence>
<keyword evidence="2" id="KW-1185">Reference proteome</keyword>
<sequence>MKSHQETTCHASLNGMGGNLVITLADQKRLPWSPERSNDDGTKTLQVKECKQGNSESGGLEMTMSGKNIGGRITFSNFGAF</sequence>
<organism evidence="1 2">
    <name type="scientific">Riccia fluitans</name>
    <dbReference type="NCBI Taxonomy" id="41844"/>
    <lineage>
        <taxon>Eukaryota</taxon>
        <taxon>Viridiplantae</taxon>
        <taxon>Streptophyta</taxon>
        <taxon>Embryophyta</taxon>
        <taxon>Marchantiophyta</taxon>
        <taxon>Marchantiopsida</taxon>
        <taxon>Marchantiidae</taxon>
        <taxon>Marchantiales</taxon>
        <taxon>Ricciaceae</taxon>
        <taxon>Riccia</taxon>
    </lineage>
</organism>